<dbReference type="EMBL" id="CP065603">
    <property type="protein sequence ID" value="QPQ94788.1"/>
    <property type="molecule type" value="Genomic_DNA"/>
</dbReference>
<evidence type="ECO:0000259" key="1">
    <source>
        <dbReference type="Pfam" id="PF00753"/>
    </source>
</evidence>
<protein>
    <submittedName>
        <fullName evidence="2">MBL fold metallo-hydrolase</fullName>
    </submittedName>
</protein>
<gene>
    <name evidence="2" type="ORF">I6H06_29720</name>
</gene>
<dbReference type="InterPro" id="IPR036866">
    <property type="entry name" value="RibonucZ/Hydroxyglut_hydro"/>
</dbReference>
<name>A0AAP9Y5W8_BURGL</name>
<dbReference type="PANTHER" id="PTHR30619">
    <property type="entry name" value="DNA INTERNALIZATION/COMPETENCE PROTEIN COMEC/REC2"/>
    <property type="match status" value="1"/>
</dbReference>
<dbReference type="Gene3D" id="3.60.15.10">
    <property type="entry name" value="Ribonuclease Z/Hydroxyacylglutathione hydrolase-like"/>
    <property type="match status" value="1"/>
</dbReference>
<reference evidence="2 3" key="1">
    <citation type="submission" date="2020-12" db="EMBL/GenBank/DDBJ databases">
        <title>FDA dAtabase for Regulatory Grade micrObial Sequences (FDA-ARGOS): Supporting development and validation of Infectious Disease Dx tests.</title>
        <authorList>
            <person name="Minogue T."/>
            <person name="Wolcott M."/>
            <person name="Wasieloski L."/>
            <person name="Aguilar W."/>
            <person name="Moore D."/>
            <person name="Jaissle J."/>
            <person name="Tallon L."/>
            <person name="Sadzewicz L."/>
            <person name="Zhao X."/>
            <person name="Boylan J."/>
            <person name="Ott S."/>
            <person name="Bowen H."/>
            <person name="Vavikolanu K."/>
            <person name="Mehta A."/>
            <person name="Aluvathingal J."/>
            <person name="Nadendla S."/>
            <person name="Yan Y."/>
            <person name="Sichtig H."/>
        </authorList>
    </citation>
    <scope>NUCLEOTIDE SEQUENCE [LARGE SCALE GENOMIC DNA]</scope>
    <source>
        <strain evidence="2 3">FDAARGOS_949</strain>
        <plasmid evidence="2 3">unnamed2</plasmid>
    </source>
</reference>
<dbReference type="GeneID" id="45693393"/>
<sequence length="359" mass="39845">MITGIEIDFLPVGSGEHSGDAIAIRWMEDGTSKVMLYDGGTREYGRALVEHVMTHFQTDYVDYVVNSHPDNDHAGGLLYVLENVTVGELWMHQPWKYGSQIRHYFHDGRITDESLADRLRKKMAAAFALEQMAERKGVPVKEPFAGSRIGIFTVLSPDRHRYINQLIPAFEKSPELAKTASIFDSIGDAVTGALSSFADVWNREYLPETVTTSAENESSAVLFASFNQKGFLLTGDAGIETLRASAAYASSLGINLPLQVTFAQIPHHGGRHNVSTETLNLVFGEPHPERPENPKRSAFVSAAAKAPRHPKKVVTNAFHRRGFKVAQTKGRNICHYHGMPVRAGYGPLDYVPFYDNEDE</sequence>
<keyword evidence="2" id="KW-0614">Plasmid</keyword>
<dbReference type="SUPFAM" id="SSF56281">
    <property type="entry name" value="Metallo-hydrolase/oxidoreductase"/>
    <property type="match status" value="1"/>
</dbReference>
<evidence type="ECO:0000313" key="3">
    <source>
        <dbReference type="Proteomes" id="UP000594892"/>
    </source>
</evidence>
<organism evidence="2 3">
    <name type="scientific">Burkholderia glumae</name>
    <name type="common">Pseudomonas glumae</name>
    <dbReference type="NCBI Taxonomy" id="337"/>
    <lineage>
        <taxon>Bacteria</taxon>
        <taxon>Pseudomonadati</taxon>
        <taxon>Pseudomonadota</taxon>
        <taxon>Betaproteobacteria</taxon>
        <taxon>Burkholderiales</taxon>
        <taxon>Burkholderiaceae</taxon>
        <taxon>Burkholderia</taxon>
    </lineage>
</organism>
<evidence type="ECO:0000313" key="2">
    <source>
        <dbReference type="EMBL" id="QPQ94788.1"/>
    </source>
</evidence>
<feature type="domain" description="Metallo-beta-lactamase" evidence="1">
    <location>
        <begin position="24"/>
        <end position="105"/>
    </location>
</feature>
<dbReference type="PANTHER" id="PTHR30619:SF1">
    <property type="entry name" value="RECOMBINATION PROTEIN 2"/>
    <property type="match status" value="1"/>
</dbReference>
<dbReference type="InterPro" id="IPR001279">
    <property type="entry name" value="Metallo-B-lactamas"/>
</dbReference>
<dbReference type="Proteomes" id="UP000594892">
    <property type="component" value="Plasmid unnamed2"/>
</dbReference>
<accession>A0AAP9Y5W8</accession>
<dbReference type="Pfam" id="PF00753">
    <property type="entry name" value="Lactamase_B"/>
    <property type="match status" value="1"/>
</dbReference>
<dbReference type="AlphaFoldDB" id="A0AAP9Y5W8"/>
<proteinExistence type="predicted"/>
<geneLocation type="plasmid" evidence="2 3">
    <name>unnamed2</name>
</geneLocation>
<dbReference type="InterPro" id="IPR052159">
    <property type="entry name" value="Competence_DNA_uptake"/>
</dbReference>
<dbReference type="RefSeq" id="WP_017432519.1">
    <property type="nucleotide sequence ID" value="NZ_CP045089.1"/>
</dbReference>